<reference evidence="1 2" key="1">
    <citation type="journal article" date="2012" name="Science">
        <title>The Paleozoic origin of enzymatic lignin decomposition reconstructed from 31 fungal genomes.</title>
        <authorList>
            <person name="Floudas D."/>
            <person name="Binder M."/>
            <person name="Riley R."/>
            <person name="Barry K."/>
            <person name="Blanchette R.A."/>
            <person name="Henrissat B."/>
            <person name="Martinez A.T."/>
            <person name="Otillar R."/>
            <person name="Spatafora J.W."/>
            <person name="Yadav J.S."/>
            <person name="Aerts A."/>
            <person name="Benoit I."/>
            <person name="Boyd A."/>
            <person name="Carlson A."/>
            <person name="Copeland A."/>
            <person name="Coutinho P.M."/>
            <person name="de Vries R.P."/>
            <person name="Ferreira P."/>
            <person name="Findley K."/>
            <person name="Foster B."/>
            <person name="Gaskell J."/>
            <person name="Glotzer D."/>
            <person name="Gorecki P."/>
            <person name="Heitman J."/>
            <person name="Hesse C."/>
            <person name="Hori C."/>
            <person name="Igarashi K."/>
            <person name="Jurgens J.A."/>
            <person name="Kallen N."/>
            <person name="Kersten P."/>
            <person name="Kohler A."/>
            <person name="Kuees U."/>
            <person name="Kumar T.K.A."/>
            <person name="Kuo A."/>
            <person name="LaButti K."/>
            <person name="Larrondo L.F."/>
            <person name="Lindquist E."/>
            <person name="Ling A."/>
            <person name="Lombard V."/>
            <person name="Lucas S."/>
            <person name="Lundell T."/>
            <person name="Martin R."/>
            <person name="McLaughlin D.J."/>
            <person name="Morgenstern I."/>
            <person name="Morin E."/>
            <person name="Murat C."/>
            <person name="Nagy L.G."/>
            <person name="Nolan M."/>
            <person name="Ohm R.A."/>
            <person name="Patyshakuliyeva A."/>
            <person name="Rokas A."/>
            <person name="Ruiz-Duenas F.J."/>
            <person name="Sabat G."/>
            <person name="Salamov A."/>
            <person name="Samejima M."/>
            <person name="Schmutz J."/>
            <person name="Slot J.C."/>
            <person name="St John F."/>
            <person name="Stenlid J."/>
            <person name="Sun H."/>
            <person name="Sun S."/>
            <person name="Syed K."/>
            <person name="Tsang A."/>
            <person name="Wiebenga A."/>
            <person name="Young D."/>
            <person name="Pisabarro A."/>
            <person name="Eastwood D.C."/>
            <person name="Martin F."/>
            <person name="Cullen D."/>
            <person name="Grigoriev I.V."/>
            <person name="Hibbett D.S."/>
        </authorList>
    </citation>
    <scope>NUCLEOTIDE SEQUENCE [LARGE SCALE GENOMIC DNA]</scope>
    <source>
        <strain evidence="1 2">MD-104</strain>
    </source>
</reference>
<name>A0A2H3IZM3_WOLCO</name>
<dbReference type="EMBL" id="KB467831">
    <property type="protein sequence ID" value="PCH32983.1"/>
    <property type="molecule type" value="Genomic_DNA"/>
</dbReference>
<dbReference type="InterPro" id="IPR036770">
    <property type="entry name" value="Ankyrin_rpt-contain_sf"/>
</dbReference>
<gene>
    <name evidence="1" type="ORF">WOLCODRAFT_147093</name>
</gene>
<proteinExistence type="predicted"/>
<organism evidence="1 2">
    <name type="scientific">Wolfiporia cocos (strain MD-104)</name>
    <name type="common">Brown rot fungus</name>
    <dbReference type="NCBI Taxonomy" id="742152"/>
    <lineage>
        <taxon>Eukaryota</taxon>
        <taxon>Fungi</taxon>
        <taxon>Dikarya</taxon>
        <taxon>Basidiomycota</taxon>
        <taxon>Agaricomycotina</taxon>
        <taxon>Agaricomycetes</taxon>
        <taxon>Polyporales</taxon>
        <taxon>Phaeolaceae</taxon>
        <taxon>Wolfiporia</taxon>
    </lineage>
</organism>
<sequence length="80" mass="8762">MNTFRRRSSADAGRHFLVCKRRAEINAVDPSDELSALQKASKAGSAENVVWMLEHGAECSMSGVQCVRRAARYALLIGLP</sequence>
<accession>A0A2H3IZM3</accession>
<keyword evidence="2" id="KW-1185">Reference proteome</keyword>
<protein>
    <recommendedName>
        <fullName evidence="3">Ankyrin</fullName>
    </recommendedName>
</protein>
<evidence type="ECO:0008006" key="3">
    <source>
        <dbReference type="Google" id="ProtNLM"/>
    </source>
</evidence>
<dbReference type="Proteomes" id="UP000218811">
    <property type="component" value="Unassembled WGS sequence"/>
</dbReference>
<dbReference type="SUPFAM" id="SSF48403">
    <property type="entry name" value="Ankyrin repeat"/>
    <property type="match status" value="1"/>
</dbReference>
<evidence type="ECO:0000313" key="1">
    <source>
        <dbReference type="EMBL" id="PCH32983.1"/>
    </source>
</evidence>
<dbReference type="AlphaFoldDB" id="A0A2H3IZM3"/>
<evidence type="ECO:0000313" key="2">
    <source>
        <dbReference type="Proteomes" id="UP000218811"/>
    </source>
</evidence>